<gene>
    <name evidence="11" type="primary">arlS_3</name>
    <name evidence="12" type="ORF">CLCOS_27760</name>
    <name evidence="11" type="ORF">WX73_03243</name>
</gene>
<keyword evidence="7" id="KW-0902">Two-component regulatory system</keyword>
<name>A0A170NEA1_9CLOT</name>
<evidence type="ECO:0000256" key="8">
    <source>
        <dbReference type="ARBA" id="ARBA00023136"/>
    </source>
</evidence>
<evidence type="ECO:0000256" key="3">
    <source>
        <dbReference type="ARBA" id="ARBA00012438"/>
    </source>
</evidence>
<dbReference type="Proteomes" id="UP000093694">
    <property type="component" value="Unassembled WGS sequence"/>
</dbReference>
<dbReference type="GO" id="GO:0004721">
    <property type="term" value="F:phosphoprotein phosphatase activity"/>
    <property type="evidence" value="ECO:0007669"/>
    <property type="project" value="TreeGrafter"/>
</dbReference>
<reference evidence="11 13" key="1">
    <citation type="journal article" date="2015" name="Biotechnol. Bioeng.">
        <title>Genome sequence and phenotypic characterization of Caulobacter segnis.</title>
        <authorList>
            <person name="Patel S."/>
            <person name="Fletcher B."/>
            <person name="Scott D.C."/>
            <person name="Ely B."/>
        </authorList>
    </citation>
    <scope>NUCLEOTIDE SEQUENCE [LARGE SCALE GENOMIC DNA]</scope>
    <source>
        <strain evidence="11 13">PS02</strain>
    </source>
</reference>
<dbReference type="InterPro" id="IPR050351">
    <property type="entry name" value="BphY/WalK/GraS-like"/>
</dbReference>
<dbReference type="Proteomes" id="UP000077384">
    <property type="component" value="Unassembled WGS sequence"/>
</dbReference>
<evidence type="ECO:0000256" key="5">
    <source>
        <dbReference type="ARBA" id="ARBA00022679"/>
    </source>
</evidence>
<dbReference type="SUPFAM" id="SSF55874">
    <property type="entry name" value="ATPase domain of HSP90 chaperone/DNA topoisomerase II/histidine kinase"/>
    <property type="match status" value="1"/>
</dbReference>
<dbReference type="SMART" id="SM00387">
    <property type="entry name" value="HATPase_c"/>
    <property type="match status" value="1"/>
</dbReference>
<keyword evidence="14" id="KW-1185">Reference proteome</keyword>
<dbReference type="EMBL" id="LITQ01000051">
    <property type="protein sequence ID" value="OAA85241.1"/>
    <property type="molecule type" value="Genomic_DNA"/>
</dbReference>
<dbReference type="GO" id="GO:0000155">
    <property type="term" value="F:phosphorelay sensor kinase activity"/>
    <property type="evidence" value="ECO:0007669"/>
    <property type="project" value="InterPro"/>
</dbReference>
<dbReference type="GO" id="GO:0005886">
    <property type="term" value="C:plasma membrane"/>
    <property type="evidence" value="ECO:0007669"/>
    <property type="project" value="TreeGrafter"/>
</dbReference>
<dbReference type="InterPro" id="IPR004358">
    <property type="entry name" value="Sig_transdc_His_kin-like_C"/>
</dbReference>
<dbReference type="GO" id="GO:0016036">
    <property type="term" value="P:cellular response to phosphate starvation"/>
    <property type="evidence" value="ECO:0007669"/>
    <property type="project" value="TreeGrafter"/>
</dbReference>
<dbReference type="PROSITE" id="PS50109">
    <property type="entry name" value="HIS_KIN"/>
    <property type="match status" value="1"/>
</dbReference>
<keyword evidence="5 11" id="KW-0808">Transferase</keyword>
<dbReference type="InterPro" id="IPR005467">
    <property type="entry name" value="His_kinase_dom"/>
</dbReference>
<feature type="transmembrane region" description="Helical" evidence="9">
    <location>
        <begin position="150"/>
        <end position="170"/>
    </location>
</feature>
<evidence type="ECO:0000313" key="14">
    <source>
        <dbReference type="Proteomes" id="UP000093694"/>
    </source>
</evidence>
<dbReference type="Gene3D" id="3.30.565.10">
    <property type="entry name" value="Histidine kinase-like ATPase, C-terminal domain"/>
    <property type="match status" value="1"/>
</dbReference>
<dbReference type="FunFam" id="3.30.565.10:FF:000006">
    <property type="entry name" value="Sensor histidine kinase WalK"/>
    <property type="match status" value="1"/>
</dbReference>
<evidence type="ECO:0000256" key="1">
    <source>
        <dbReference type="ARBA" id="ARBA00000085"/>
    </source>
</evidence>
<dbReference type="FunFam" id="1.10.287.130:FF:000001">
    <property type="entry name" value="Two-component sensor histidine kinase"/>
    <property type="match status" value="1"/>
</dbReference>
<accession>A0A170NEA1</accession>
<dbReference type="InterPro" id="IPR036097">
    <property type="entry name" value="HisK_dim/P_sf"/>
</dbReference>
<dbReference type="PATRIC" id="fig|1705578.3.peg.3309"/>
<dbReference type="SUPFAM" id="SSF47384">
    <property type="entry name" value="Homodimeric domain of signal transducing histidine kinase"/>
    <property type="match status" value="1"/>
</dbReference>
<keyword evidence="9" id="KW-1133">Transmembrane helix</keyword>
<feature type="transmembrane region" description="Helical" evidence="9">
    <location>
        <begin position="12"/>
        <end position="32"/>
    </location>
</feature>
<comment type="caution">
    <text evidence="11">The sequence shown here is derived from an EMBL/GenBank/DDBJ whole genome shotgun (WGS) entry which is preliminary data.</text>
</comment>
<organism evidence="11 13">
    <name type="scientific">Clostridium coskatii</name>
    <dbReference type="NCBI Taxonomy" id="1705578"/>
    <lineage>
        <taxon>Bacteria</taxon>
        <taxon>Bacillati</taxon>
        <taxon>Bacillota</taxon>
        <taxon>Clostridia</taxon>
        <taxon>Eubacteriales</taxon>
        <taxon>Clostridiaceae</taxon>
        <taxon>Clostridium</taxon>
    </lineage>
</organism>
<dbReference type="EMBL" id="LROR01000055">
    <property type="protein sequence ID" value="OBR92714.1"/>
    <property type="molecule type" value="Genomic_DNA"/>
</dbReference>
<dbReference type="PRINTS" id="PR00344">
    <property type="entry name" value="BCTRLSENSOR"/>
</dbReference>
<comment type="catalytic activity">
    <reaction evidence="1">
        <text>ATP + protein L-histidine = ADP + protein N-phospho-L-histidine.</text>
        <dbReference type="EC" id="2.7.13.3"/>
    </reaction>
</comment>
<evidence type="ECO:0000256" key="7">
    <source>
        <dbReference type="ARBA" id="ARBA00023012"/>
    </source>
</evidence>
<dbReference type="EC" id="2.7.13.3" evidence="3"/>
<dbReference type="RefSeq" id="WP_082853646.1">
    <property type="nucleotide sequence ID" value="NZ_LITQ01000051.1"/>
</dbReference>
<keyword evidence="9" id="KW-0812">Transmembrane</keyword>
<evidence type="ECO:0000256" key="6">
    <source>
        <dbReference type="ARBA" id="ARBA00022777"/>
    </source>
</evidence>
<sequence length="408" mass="46804">MFKKLKLKLTFLNVGVFFILFLIFNVVIYLYAKSNVYSSIDKNLLISRDMIQKNMPQNSSYLSTLDPRVIAIVRDKSGKVILDTHINIFYRANQEYIKPAKVDQLYDINFKRFHFRSIAFSAQLKSETVMVQLLRNTNSEIEFLNNLLKIIIWGSIIVLLVCTLAGNLLAQRSMVPIVKAWEKQKRFVGDASHELRTPITVIQAQLELVIRNSEDKIITKSENLGIALSETRRLSKLVADLLILTRSDSDAVEIDKKTVNMYLLIKEITDIYAEVADMEDKQLKTDLEKNLIVNCDEERIKQLMVILLDNAIKYTYRGGNIQVVLTKKDNKCIIYVKDDGIGIKSEEKELVFERFYRGDKSRNRETGGAGLGLSIAKWIVQKHEGTINIFENIPRGTVVEVVLKNNFS</sequence>
<evidence type="ECO:0000313" key="11">
    <source>
        <dbReference type="EMBL" id="OAA85241.1"/>
    </source>
</evidence>
<dbReference type="InterPro" id="IPR036890">
    <property type="entry name" value="HATPase_C_sf"/>
</dbReference>
<evidence type="ECO:0000313" key="12">
    <source>
        <dbReference type="EMBL" id="OBR92714.1"/>
    </source>
</evidence>
<dbReference type="SMART" id="SM00388">
    <property type="entry name" value="HisKA"/>
    <property type="match status" value="1"/>
</dbReference>
<dbReference type="InterPro" id="IPR003594">
    <property type="entry name" value="HATPase_dom"/>
</dbReference>
<dbReference type="CDD" id="cd00082">
    <property type="entry name" value="HisKA"/>
    <property type="match status" value="1"/>
</dbReference>
<evidence type="ECO:0000256" key="4">
    <source>
        <dbReference type="ARBA" id="ARBA00022553"/>
    </source>
</evidence>
<dbReference type="Pfam" id="PF02518">
    <property type="entry name" value="HATPase_c"/>
    <property type="match status" value="1"/>
</dbReference>
<comment type="subcellular location">
    <subcellularLocation>
        <location evidence="2">Membrane</location>
    </subcellularLocation>
</comment>
<dbReference type="Gene3D" id="1.10.287.130">
    <property type="match status" value="1"/>
</dbReference>
<evidence type="ECO:0000259" key="10">
    <source>
        <dbReference type="PROSITE" id="PS50109"/>
    </source>
</evidence>
<evidence type="ECO:0000256" key="2">
    <source>
        <dbReference type="ARBA" id="ARBA00004370"/>
    </source>
</evidence>
<evidence type="ECO:0000256" key="9">
    <source>
        <dbReference type="SAM" id="Phobius"/>
    </source>
</evidence>
<keyword evidence="8 9" id="KW-0472">Membrane</keyword>
<dbReference type="PANTHER" id="PTHR45453">
    <property type="entry name" value="PHOSPHATE REGULON SENSOR PROTEIN PHOR"/>
    <property type="match status" value="1"/>
</dbReference>
<dbReference type="Pfam" id="PF00512">
    <property type="entry name" value="HisKA"/>
    <property type="match status" value="1"/>
</dbReference>
<protein>
    <recommendedName>
        <fullName evidence="3">histidine kinase</fullName>
        <ecNumber evidence="3">2.7.13.3</ecNumber>
    </recommendedName>
</protein>
<reference evidence="12 14" key="2">
    <citation type="journal article" date="2016" name="Front. Microbiol.">
        <title>Industrial Acetogenic Biocatalysts: A Comparative Metabolic and Genomic Analysis.</title>
        <authorList>
            <person name="Bengelsdorf F."/>
            <person name="Poehlein A."/>
            <person name="Sonja S."/>
            <person name="Erz C."/>
            <person name="Hummel T."/>
            <person name="Hoffmeister S."/>
            <person name="Daniel R."/>
            <person name="Durre P."/>
        </authorList>
    </citation>
    <scope>NUCLEOTIDE SEQUENCE [LARGE SCALE GENOMIC DNA]</scope>
    <source>
        <strain evidence="12 14">PTA-10522</strain>
    </source>
</reference>
<feature type="domain" description="Histidine kinase" evidence="10">
    <location>
        <begin position="190"/>
        <end position="407"/>
    </location>
</feature>
<dbReference type="CDD" id="cd00075">
    <property type="entry name" value="HATPase"/>
    <property type="match status" value="1"/>
</dbReference>
<keyword evidence="6 11" id="KW-0418">Kinase</keyword>
<dbReference type="AlphaFoldDB" id="A0A170NEA1"/>
<keyword evidence="4" id="KW-0597">Phosphoprotein</keyword>
<dbReference type="InterPro" id="IPR003661">
    <property type="entry name" value="HisK_dim/P_dom"/>
</dbReference>
<dbReference type="PANTHER" id="PTHR45453:SF1">
    <property type="entry name" value="PHOSPHATE REGULON SENSOR PROTEIN PHOR"/>
    <property type="match status" value="1"/>
</dbReference>
<proteinExistence type="predicted"/>
<evidence type="ECO:0000313" key="13">
    <source>
        <dbReference type="Proteomes" id="UP000077384"/>
    </source>
</evidence>